<dbReference type="Pfam" id="PF03483">
    <property type="entry name" value="B3_4"/>
    <property type="match status" value="1"/>
</dbReference>
<comment type="caution">
    <text evidence="2">The sequence shown here is derived from an EMBL/GenBank/DDBJ whole genome shotgun (WGS) entry which is preliminary data.</text>
</comment>
<evidence type="ECO:0000259" key="1">
    <source>
        <dbReference type="SMART" id="SM00873"/>
    </source>
</evidence>
<keyword evidence="3" id="KW-1185">Reference proteome</keyword>
<name>E9SBI9_RUMAL</name>
<dbReference type="PANTHER" id="PTHR39209">
    <property type="match status" value="1"/>
</dbReference>
<dbReference type="eggNOG" id="COG3382">
    <property type="taxonomic scope" value="Bacteria"/>
</dbReference>
<dbReference type="EMBL" id="ADKM02000069">
    <property type="protein sequence ID" value="EGC03330.1"/>
    <property type="molecule type" value="Genomic_DNA"/>
</dbReference>
<dbReference type="InterPro" id="IPR020825">
    <property type="entry name" value="Phe-tRNA_synthase-like_B3/B4"/>
</dbReference>
<dbReference type="STRING" id="246199.CUS_5468"/>
<reference evidence="2 3" key="1">
    <citation type="submission" date="2011-02" db="EMBL/GenBank/DDBJ databases">
        <authorList>
            <person name="Nelson K.E."/>
            <person name="Sutton G."/>
            <person name="Torralba M."/>
            <person name="Durkin S."/>
            <person name="Harkins D."/>
            <person name="Montgomery R."/>
            <person name="Ziemer C."/>
            <person name="Klaassens E."/>
            <person name="Ocuiv P."/>
            <person name="Morrison M."/>
        </authorList>
    </citation>
    <scope>NUCLEOTIDE SEQUENCE [LARGE SCALE GENOMIC DNA]</scope>
    <source>
        <strain evidence="2 3">8</strain>
    </source>
</reference>
<evidence type="ECO:0000313" key="2">
    <source>
        <dbReference type="EMBL" id="EGC03330.1"/>
    </source>
</evidence>
<dbReference type="Proteomes" id="UP000004259">
    <property type="component" value="Unassembled WGS sequence"/>
</dbReference>
<dbReference type="InterPro" id="IPR005146">
    <property type="entry name" value="B3/B4_tRNA-bd"/>
</dbReference>
<protein>
    <submittedName>
        <fullName evidence="2">B3/4 domain protein</fullName>
    </submittedName>
</protein>
<dbReference type="SUPFAM" id="SSF56037">
    <property type="entry name" value="PheT/TilS domain"/>
    <property type="match status" value="1"/>
</dbReference>
<dbReference type="RefSeq" id="WP_002848950.1">
    <property type="nucleotide sequence ID" value="NZ_ADKM02000069.1"/>
</dbReference>
<dbReference type="Gene3D" id="3.50.40.10">
    <property type="entry name" value="Phenylalanyl-trna Synthetase, Chain B, domain 3"/>
    <property type="match status" value="1"/>
</dbReference>
<sequence>MNFKVEKAVLDSGVKIIFAVVEGIDNHRKGEEWQAYRTKRIAELYEEYKDLDIHSAPVLEGFNILHDNVGVKRRKNIPASENLIKLLVKRQEVLYINQAVDIYNLISLESKLALGAHNIDKTEGNVTLRFTDGTERYVPLGATEPTPVAPHEYCYCDDSNEILCRLEIRQVNKTAVDENTTNIFYIVQGNAATSDELLTETAQKIIDTTTKYCGGTGRIVVPDVVS</sequence>
<gene>
    <name evidence="2" type="ORF">CUS_5468</name>
</gene>
<evidence type="ECO:0000313" key="3">
    <source>
        <dbReference type="Proteomes" id="UP000004259"/>
    </source>
</evidence>
<dbReference type="AlphaFoldDB" id="E9SBI9"/>
<proteinExistence type="predicted"/>
<dbReference type="GO" id="GO:0003723">
    <property type="term" value="F:RNA binding"/>
    <property type="evidence" value="ECO:0007669"/>
    <property type="project" value="InterPro"/>
</dbReference>
<dbReference type="OrthoDB" id="1550991at2"/>
<dbReference type="GO" id="GO:0004826">
    <property type="term" value="F:phenylalanine-tRNA ligase activity"/>
    <property type="evidence" value="ECO:0007669"/>
    <property type="project" value="InterPro"/>
</dbReference>
<organism evidence="2 3">
    <name type="scientific">Ruminococcus albus 8</name>
    <dbReference type="NCBI Taxonomy" id="246199"/>
    <lineage>
        <taxon>Bacteria</taxon>
        <taxon>Bacillati</taxon>
        <taxon>Bacillota</taxon>
        <taxon>Clostridia</taxon>
        <taxon>Eubacteriales</taxon>
        <taxon>Oscillospiraceae</taxon>
        <taxon>Ruminococcus</taxon>
    </lineage>
</organism>
<dbReference type="SMART" id="SM00873">
    <property type="entry name" value="B3_4"/>
    <property type="match status" value="1"/>
</dbReference>
<accession>E9SBI9</accession>
<feature type="domain" description="B3/B4 tRNA-binding" evidence="1">
    <location>
        <begin position="66"/>
        <end position="214"/>
    </location>
</feature>
<dbReference type="PANTHER" id="PTHR39209:SF2">
    <property type="entry name" value="CYTOPLASMIC PROTEIN"/>
    <property type="match status" value="1"/>
</dbReference>